<reference evidence="1" key="1">
    <citation type="journal article" date="2015" name="Nature">
        <title>Complex archaea that bridge the gap between prokaryotes and eukaryotes.</title>
        <authorList>
            <person name="Spang A."/>
            <person name="Saw J.H."/>
            <person name="Jorgensen S.L."/>
            <person name="Zaremba-Niedzwiedzka K."/>
            <person name="Martijn J."/>
            <person name="Lind A.E."/>
            <person name="van Eijk R."/>
            <person name="Schleper C."/>
            <person name="Guy L."/>
            <person name="Ettema T.J."/>
        </authorList>
    </citation>
    <scope>NUCLEOTIDE SEQUENCE</scope>
</reference>
<sequence length="335" mass="37762">MRLLQKFLQKPLSSNVVTKSSGFSPIFFNQVFDDCGLSVGTKQVIEKYKVVAPLNDAVNTIANTVGDLPLVVINKETREISLEHEVLDLLRHPNNEDQPTKNDFMRDLTIWKILEGDSYVDATGDVSKPPLELFILKPQFMNIEVGKFGFAEKYTFDGTNSRTITFFKDFINNTITNIENNQSLLHIKNFQPSGSGNNITGMSEVLPLWFDVEQWEQASTHNLSLLRNGARPSGALKTDSTLTMQQRQDLKMFIDQSYQGASNSGRPLLLEQGLTWQEMSMSAKDMDFVKLKEQSKQSIFESLGVPIELKDGNSTFNNKAEAKLQFYEDTVLPTA</sequence>
<name>A0A0F9I6M2_9ZZZZ</name>
<accession>A0A0F9I6M2</accession>
<dbReference type="Pfam" id="PF04860">
    <property type="entry name" value="Phage_portal"/>
    <property type="match status" value="1"/>
</dbReference>
<dbReference type="AlphaFoldDB" id="A0A0F9I6M2"/>
<dbReference type="InterPro" id="IPR006427">
    <property type="entry name" value="Portal_HK97"/>
</dbReference>
<evidence type="ECO:0000313" key="1">
    <source>
        <dbReference type="EMBL" id="KKL83072.1"/>
    </source>
</evidence>
<proteinExistence type="predicted"/>
<evidence type="ECO:0008006" key="2">
    <source>
        <dbReference type="Google" id="ProtNLM"/>
    </source>
</evidence>
<dbReference type="EMBL" id="LAZR01022091">
    <property type="protein sequence ID" value="KKL83072.1"/>
    <property type="molecule type" value="Genomic_DNA"/>
</dbReference>
<protein>
    <recommendedName>
        <fullName evidence="2">Phage portal protein</fullName>
    </recommendedName>
</protein>
<feature type="non-terminal residue" evidence="1">
    <location>
        <position position="335"/>
    </location>
</feature>
<gene>
    <name evidence="1" type="ORF">LCGC14_1978440</name>
</gene>
<dbReference type="InterPro" id="IPR006944">
    <property type="entry name" value="Phage/GTA_portal"/>
</dbReference>
<comment type="caution">
    <text evidence="1">The sequence shown here is derived from an EMBL/GenBank/DDBJ whole genome shotgun (WGS) entry which is preliminary data.</text>
</comment>
<organism evidence="1">
    <name type="scientific">marine sediment metagenome</name>
    <dbReference type="NCBI Taxonomy" id="412755"/>
    <lineage>
        <taxon>unclassified sequences</taxon>
        <taxon>metagenomes</taxon>
        <taxon>ecological metagenomes</taxon>
    </lineage>
</organism>
<dbReference type="NCBIfam" id="TIGR01537">
    <property type="entry name" value="portal_HK97"/>
    <property type="match status" value="1"/>
</dbReference>